<dbReference type="InterPro" id="IPR020904">
    <property type="entry name" value="Sc_DH/Rdtase_CS"/>
</dbReference>
<dbReference type="Gene3D" id="3.40.50.720">
    <property type="entry name" value="NAD(P)-binding Rossmann-like Domain"/>
    <property type="match status" value="1"/>
</dbReference>
<dbReference type="InterPro" id="IPR006311">
    <property type="entry name" value="TAT_signal"/>
</dbReference>
<reference evidence="3" key="1">
    <citation type="submission" date="2023-03" db="EMBL/GenBank/DDBJ databases">
        <title>Chitinimonas shenzhenensis gen. nov., sp. nov., a novel member of family Burkholderiaceae isolated from activated sludge collected in Shen Zhen, China.</title>
        <authorList>
            <person name="Wang X."/>
        </authorList>
    </citation>
    <scope>NUCLEOTIDE SEQUENCE</scope>
    <source>
        <strain evidence="3">DQS-5</strain>
    </source>
</reference>
<keyword evidence="4" id="KW-1185">Reference proteome</keyword>
<evidence type="ECO:0000313" key="3">
    <source>
        <dbReference type="EMBL" id="MDK2124248.1"/>
    </source>
</evidence>
<protein>
    <submittedName>
        <fullName evidence="3">SDR family oxidoreductase</fullName>
    </submittedName>
</protein>
<organism evidence="3 4">
    <name type="scientific">Parachitinimonas caeni</name>
    <dbReference type="NCBI Taxonomy" id="3031301"/>
    <lineage>
        <taxon>Bacteria</taxon>
        <taxon>Pseudomonadati</taxon>
        <taxon>Pseudomonadota</taxon>
        <taxon>Betaproteobacteria</taxon>
        <taxon>Neisseriales</taxon>
        <taxon>Chitinibacteraceae</taxon>
        <taxon>Parachitinimonas</taxon>
    </lineage>
</organism>
<proteinExistence type="inferred from homology"/>
<comment type="caution">
    <text evidence="3">The sequence shown here is derived from an EMBL/GenBank/DDBJ whole genome shotgun (WGS) entry which is preliminary data.</text>
</comment>
<sequence length="250" mass="26754">MTSRRIALITGASGGIGAATALRMAQAGFDLVLHYHQNRQGADDLARQCRERESQVWLMQADLREETAIEHLFAEIDAHCGPLHALINNAGIVQPQMRVETMSAARLTNTFASNVLSVFLCSREAVKRMSTRHGGRGGVIVNVSSAAARLGSPGEYVDYAAAKAAIDALTKGLSLEVASEGIRVNAVRPGYIDTPIHAKAGDPRRLARLAPNIPMQRCGQSEEVAHAIHWLASDEASYVTGAFIDCAGGR</sequence>
<comment type="similarity">
    <text evidence="1">Belongs to the short-chain dehydrogenases/reductases (SDR) family.</text>
</comment>
<evidence type="ECO:0000313" key="4">
    <source>
        <dbReference type="Proteomes" id="UP001172778"/>
    </source>
</evidence>
<dbReference type="InterPro" id="IPR036291">
    <property type="entry name" value="NAD(P)-bd_dom_sf"/>
</dbReference>
<dbReference type="PROSITE" id="PS51318">
    <property type="entry name" value="TAT"/>
    <property type="match status" value="1"/>
</dbReference>
<evidence type="ECO:0000256" key="2">
    <source>
        <dbReference type="ARBA" id="ARBA00023002"/>
    </source>
</evidence>
<dbReference type="PANTHER" id="PTHR43639:SF1">
    <property type="entry name" value="SHORT-CHAIN DEHYDROGENASE_REDUCTASE FAMILY PROTEIN"/>
    <property type="match status" value="1"/>
</dbReference>
<dbReference type="InterPro" id="IPR002347">
    <property type="entry name" value="SDR_fam"/>
</dbReference>
<keyword evidence="2" id="KW-0560">Oxidoreductase</keyword>
<evidence type="ECO:0000256" key="1">
    <source>
        <dbReference type="ARBA" id="ARBA00006484"/>
    </source>
</evidence>
<accession>A0ABT7DW16</accession>
<dbReference type="Pfam" id="PF13561">
    <property type="entry name" value="adh_short_C2"/>
    <property type="match status" value="1"/>
</dbReference>
<dbReference type="RefSeq" id="WP_284100557.1">
    <property type="nucleotide sequence ID" value="NZ_JARRAF010000008.1"/>
</dbReference>
<dbReference type="EMBL" id="JARRAF010000008">
    <property type="protein sequence ID" value="MDK2124248.1"/>
    <property type="molecule type" value="Genomic_DNA"/>
</dbReference>
<name>A0ABT7DW16_9NEIS</name>
<dbReference type="SUPFAM" id="SSF51735">
    <property type="entry name" value="NAD(P)-binding Rossmann-fold domains"/>
    <property type="match status" value="1"/>
</dbReference>
<dbReference type="PANTHER" id="PTHR43639">
    <property type="entry name" value="OXIDOREDUCTASE, SHORT-CHAIN DEHYDROGENASE/REDUCTASE FAMILY (AFU_ORTHOLOGUE AFUA_5G02870)"/>
    <property type="match status" value="1"/>
</dbReference>
<dbReference type="PRINTS" id="PR00080">
    <property type="entry name" value="SDRFAMILY"/>
</dbReference>
<dbReference type="PRINTS" id="PR00081">
    <property type="entry name" value="GDHRDH"/>
</dbReference>
<gene>
    <name evidence="3" type="ORF">PZA18_09325</name>
</gene>
<dbReference type="PROSITE" id="PS00061">
    <property type="entry name" value="ADH_SHORT"/>
    <property type="match status" value="1"/>
</dbReference>
<dbReference type="Proteomes" id="UP001172778">
    <property type="component" value="Unassembled WGS sequence"/>
</dbReference>